<keyword evidence="8" id="KW-1185">Reference proteome</keyword>
<dbReference type="InterPro" id="IPR008949">
    <property type="entry name" value="Isoprenoid_synthase_dom_sf"/>
</dbReference>
<dbReference type="Proteomes" id="UP000198803">
    <property type="component" value="Chromosome I"/>
</dbReference>
<proteinExistence type="inferred from homology"/>
<dbReference type="SUPFAM" id="SSF48576">
    <property type="entry name" value="Terpenoid synthases"/>
    <property type="match status" value="1"/>
</dbReference>
<evidence type="ECO:0000256" key="5">
    <source>
        <dbReference type="ARBA" id="ARBA00022842"/>
    </source>
</evidence>
<evidence type="ECO:0000256" key="2">
    <source>
        <dbReference type="ARBA" id="ARBA00006706"/>
    </source>
</evidence>
<evidence type="ECO:0000313" key="7">
    <source>
        <dbReference type="EMBL" id="SDI63148.1"/>
    </source>
</evidence>
<accession>A0ABY0PM19</accession>
<sequence>MRPISRRECMNLDLDGLRQAKTPLEFLRDAKPIIDSALSTAIARLPTWAAAEQIPSIIRYATFAGDGGKRIRPALTLLTARCCGTPLEDVIDCAAAIELIHTYTLIIDDIQDGDEIRRGEPTTHIKFGLNLSLLAANVLLIEATSLLQEKLRIPAFLLREILHKLHAGQEADIESANWPLSKRTQDSLEFVFSGKTGALFGLSCVSGLGAQDHGEETLMDLINIGSEMGILFQAADDLLEAIGDSNQTGKPVGKDRAQKLTFMSFFANPNDARDEIQRRKGVLAMKIRARLPGEGADFLIEFLEALVDRSK</sequence>
<dbReference type="CDD" id="cd00685">
    <property type="entry name" value="Trans_IPPS_HT"/>
    <property type="match status" value="1"/>
</dbReference>
<keyword evidence="3 6" id="KW-0808">Transferase</keyword>
<evidence type="ECO:0000256" key="6">
    <source>
        <dbReference type="RuleBase" id="RU004466"/>
    </source>
</evidence>
<evidence type="ECO:0000256" key="1">
    <source>
        <dbReference type="ARBA" id="ARBA00001946"/>
    </source>
</evidence>
<evidence type="ECO:0000313" key="8">
    <source>
        <dbReference type="Proteomes" id="UP000198803"/>
    </source>
</evidence>
<name>A0ABY0PM19_9BRAD</name>
<evidence type="ECO:0000256" key="4">
    <source>
        <dbReference type="ARBA" id="ARBA00022723"/>
    </source>
</evidence>
<dbReference type="SFLD" id="SFLDS00005">
    <property type="entry name" value="Isoprenoid_Synthase_Type_I"/>
    <property type="match status" value="1"/>
</dbReference>
<comment type="cofactor">
    <cofactor evidence="1">
        <name>Mg(2+)</name>
        <dbReference type="ChEBI" id="CHEBI:18420"/>
    </cofactor>
</comment>
<gene>
    <name evidence="7" type="ORF">SAMN05444163_3309</name>
</gene>
<dbReference type="InterPro" id="IPR033749">
    <property type="entry name" value="Polyprenyl_synt_CS"/>
</dbReference>
<reference evidence="7 8" key="1">
    <citation type="submission" date="2016-10" db="EMBL/GenBank/DDBJ databases">
        <authorList>
            <person name="Varghese N."/>
            <person name="Submissions S."/>
        </authorList>
    </citation>
    <scope>NUCLEOTIDE SEQUENCE [LARGE SCALE GENOMIC DNA]</scope>
    <source>
        <strain evidence="7 8">GAS524</strain>
    </source>
</reference>
<organism evidence="7 8">
    <name type="scientific">Bradyrhizobium ottawaense</name>
    <dbReference type="NCBI Taxonomy" id="931866"/>
    <lineage>
        <taxon>Bacteria</taxon>
        <taxon>Pseudomonadati</taxon>
        <taxon>Pseudomonadota</taxon>
        <taxon>Alphaproteobacteria</taxon>
        <taxon>Hyphomicrobiales</taxon>
        <taxon>Nitrobacteraceae</taxon>
        <taxon>Bradyrhizobium</taxon>
    </lineage>
</organism>
<dbReference type="EMBL" id="LT629693">
    <property type="protein sequence ID" value="SDI63148.1"/>
    <property type="molecule type" value="Genomic_DNA"/>
</dbReference>
<dbReference type="PANTHER" id="PTHR12001:SF85">
    <property type="entry name" value="SHORT CHAIN ISOPRENYL DIPHOSPHATE SYNTHASE"/>
    <property type="match status" value="1"/>
</dbReference>
<keyword evidence="4" id="KW-0479">Metal-binding</keyword>
<protein>
    <submittedName>
        <fullName evidence="7">Geranylgeranyl diphosphate synthase, type II</fullName>
    </submittedName>
</protein>
<evidence type="ECO:0000256" key="3">
    <source>
        <dbReference type="ARBA" id="ARBA00022679"/>
    </source>
</evidence>
<keyword evidence="5" id="KW-0460">Magnesium</keyword>
<comment type="similarity">
    <text evidence="2 6">Belongs to the FPP/GGPP synthase family.</text>
</comment>
<dbReference type="Pfam" id="PF00348">
    <property type="entry name" value="polyprenyl_synt"/>
    <property type="match status" value="1"/>
</dbReference>
<dbReference type="InterPro" id="IPR000092">
    <property type="entry name" value="Polyprenyl_synt"/>
</dbReference>
<dbReference type="PROSITE" id="PS00723">
    <property type="entry name" value="POLYPRENYL_SYNTHASE_1"/>
    <property type="match status" value="1"/>
</dbReference>
<dbReference type="Gene3D" id="1.10.600.10">
    <property type="entry name" value="Farnesyl Diphosphate Synthase"/>
    <property type="match status" value="1"/>
</dbReference>
<dbReference type="PANTHER" id="PTHR12001">
    <property type="entry name" value="GERANYLGERANYL PYROPHOSPHATE SYNTHASE"/>
    <property type="match status" value="1"/>
</dbReference>